<accession>A0A1H1ZCR2</accession>
<dbReference type="STRING" id="630515.SAMN04489812_5138"/>
<dbReference type="EMBL" id="LT629772">
    <property type="protein sequence ID" value="SDT31504.1"/>
    <property type="molecule type" value="Genomic_DNA"/>
</dbReference>
<evidence type="ECO:0000313" key="3">
    <source>
        <dbReference type="Proteomes" id="UP000199103"/>
    </source>
</evidence>
<evidence type="ECO:0000313" key="2">
    <source>
        <dbReference type="EMBL" id="SDT31504.1"/>
    </source>
</evidence>
<dbReference type="Pfam" id="PF19912">
    <property type="entry name" value="DUF6385"/>
    <property type="match status" value="1"/>
</dbReference>
<feature type="domain" description="DUF6385" evidence="1">
    <location>
        <begin position="30"/>
        <end position="104"/>
    </location>
</feature>
<dbReference type="OrthoDB" id="1030389at2"/>
<gene>
    <name evidence="2" type="ORF">SAMN04489812_5138</name>
</gene>
<dbReference type="Proteomes" id="UP000199103">
    <property type="component" value="Chromosome I"/>
</dbReference>
<dbReference type="AlphaFoldDB" id="A0A1H1ZCR2"/>
<sequence>MRESHTAILERRNALDHDHLTEPFECAWASEATFYVYPTGPGPAVRLRAECSADGQRWVPHGADTEVAADGSGARLPLSHFDGWLRLRLSRSDDSATTVAYDVYLTLKE</sequence>
<organism evidence="2 3">
    <name type="scientific">Microlunatus soli</name>
    <dbReference type="NCBI Taxonomy" id="630515"/>
    <lineage>
        <taxon>Bacteria</taxon>
        <taxon>Bacillati</taxon>
        <taxon>Actinomycetota</taxon>
        <taxon>Actinomycetes</taxon>
        <taxon>Propionibacteriales</taxon>
        <taxon>Propionibacteriaceae</taxon>
        <taxon>Microlunatus</taxon>
    </lineage>
</organism>
<protein>
    <recommendedName>
        <fullName evidence="1">DUF6385 domain-containing protein</fullName>
    </recommendedName>
</protein>
<evidence type="ECO:0000259" key="1">
    <source>
        <dbReference type="Pfam" id="PF19912"/>
    </source>
</evidence>
<reference evidence="2 3" key="1">
    <citation type="submission" date="2016-10" db="EMBL/GenBank/DDBJ databases">
        <authorList>
            <person name="de Groot N.N."/>
        </authorList>
    </citation>
    <scope>NUCLEOTIDE SEQUENCE [LARGE SCALE GENOMIC DNA]</scope>
    <source>
        <strain evidence="2 3">DSM 21800</strain>
    </source>
</reference>
<dbReference type="InterPro" id="IPR045965">
    <property type="entry name" value="DUF6385"/>
</dbReference>
<proteinExistence type="predicted"/>
<dbReference type="RefSeq" id="WP_091528889.1">
    <property type="nucleotide sequence ID" value="NZ_LT629772.1"/>
</dbReference>
<keyword evidence="3" id="KW-1185">Reference proteome</keyword>
<name>A0A1H1ZCR2_9ACTN</name>